<keyword evidence="3" id="KW-1185">Reference proteome</keyword>
<dbReference type="InterPro" id="IPR036388">
    <property type="entry name" value="WH-like_DNA-bd_sf"/>
</dbReference>
<evidence type="ECO:0000313" key="2">
    <source>
        <dbReference type="EMBL" id="RXK55955.1"/>
    </source>
</evidence>
<feature type="compositionally biased region" description="Polar residues" evidence="1">
    <location>
        <begin position="35"/>
        <end position="45"/>
    </location>
</feature>
<feature type="region of interest" description="Disordered" evidence="1">
    <location>
        <begin position="1"/>
        <end position="64"/>
    </location>
</feature>
<proteinExistence type="predicted"/>
<evidence type="ECO:0000313" key="3">
    <source>
        <dbReference type="Proteomes" id="UP000290218"/>
    </source>
</evidence>
<dbReference type="Pfam" id="PF13412">
    <property type="entry name" value="HTH_24"/>
    <property type="match status" value="1"/>
</dbReference>
<dbReference type="Proteomes" id="UP000290218">
    <property type="component" value="Unassembled WGS sequence"/>
</dbReference>
<dbReference type="Gene3D" id="1.10.10.10">
    <property type="entry name" value="Winged helix-like DNA-binding domain superfamily/Winged helix DNA-binding domain"/>
    <property type="match status" value="1"/>
</dbReference>
<gene>
    <name evidence="2" type="ORF">ESB00_08770</name>
</gene>
<feature type="compositionally biased region" description="Polar residues" evidence="1">
    <location>
        <begin position="1"/>
        <end position="18"/>
    </location>
</feature>
<comment type="caution">
    <text evidence="2">The sequence shown here is derived from an EMBL/GenBank/DDBJ whole genome shotgun (WGS) entry which is preliminary data.</text>
</comment>
<feature type="compositionally biased region" description="Polar residues" evidence="1">
    <location>
        <begin position="95"/>
        <end position="109"/>
    </location>
</feature>
<dbReference type="AlphaFoldDB" id="A0A4Q1CA72"/>
<organism evidence="2 3">
    <name type="scientific">Oleiharenicola lentus</name>
    <dbReference type="NCBI Taxonomy" id="2508720"/>
    <lineage>
        <taxon>Bacteria</taxon>
        <taxon>Pseudomonadati</taxon>
        <taxon>Verrucomicrobiota</taxon>
        <taxon>Opitutia</taxon>
        <taxon>Opitutales</taxon>
        <taxon>Opitutaceae</taxon>
        <taxon>Oleiharenicola</taxon>
    </lineage>
</organism>
<reference evidence="2 3" key="1">
    <citation type="submission" date="2019-01" db="EMBL/GenBank/DDBJ databases">
        <title>Lacunisphaera sp. strain TWA-58.</title>
        <authorList>
            <person name="Chen W.-M."/>
        </authorList>
    </citation>
    <scope>NUCLEOTIDE SEQUENCE [LARGE SCALE GENOMIC DNA]</scope>
    <source>
        <strain evidence="2 3">TWA-58</strain>
    </source>
</reference>
<dbReference type="InterPro" id="IPR036390">
    <property type="entry name" value="WH_DNA-bd_sf"/>
</dbReference>
<dbReference type="SUPFAM" id="SSF46785">
    <property type="entry name" value="Winged helix' DNA-binding domain"/>
    <property type="match status" value="1"/>
</dbReference>
<name>A0A4Q1CA72_9BACT</name>
<protein>
    <submittedName>
        <fullName evidence="2">Winged helix-turn-helix domain-containing protein</fullName>
    </submittedName>
</protein>
<dbReference type="EMBL" id="SDHX01000001">
    <property type="protein sequence ID" value="RXK55955.1"/>
    <property type="molecule type" value="Genomic_DNA"/>
</dbReference>
<evidence type="ECO:0000256" key="1">
    <source>
        <dbReference type="SAM" id="MobiDB-lite"/>
    </source>
</evidence>
<accession>A0A4Q1CA72</accession>
<feature type="region of interest" description="Disordered" evidence="1">
    <location>
        <begin position="95"/>
        <end position="119"/>
    </location>
</feature>
<sequence length="191" mass="19372">MEGQSQNPVAHGTPSSPANGEAVDHGAANDGAAGSAQTTSPTSAGADQRTWRKGQGSGHRDQDTGIATAVPAGFDRVCALLAEAVIGMMAGTLPSSTGQGSLSCAPTQGDSKHTTDSGATLSTISLDDQIIEELRECGSTSPAALRAKLGLQRTPCTKALNRLVAKGMLISQGSTRDRVYRLVQSSQPAAA</sequence>